<dbReference type="InterPro" id="IPR052239">
    <property type="entry name" value="Ser/Thr-specific_kinases"/>
</dbReference>
<evidence type="ECO:0000256" key="2">
    <source>
        <dbReference type="ARBA" id="ARBA00022527"/>
    </source>
</evidence>
<keyword evidence="13" id="KW-1185">Reference proteome</keyword>
<dbReference type="AlphaFoldDB" id="A0A7R9BLN6"/>
<dbReference type="InterPro" id="IPR011009">
    <property type="entry name" value="Kinase-like_dom_sf"/>
</dbReference>
<proteinExistence type="inferred from homology"/>
<dbReference type="PROSITE" id="PS00108">
    <property type="entry name" value="PROTEIN_KINASE_ST"/>
    <property type="match status" value="1"/>
</dbReference>
<dbReference type="SUPFAM" id="SSF56112">
    <property type="entry name" value="Protein kinase-like (PK-like)"/>
    <property type="match status" value="1"/>
</dbReference>
<keyword evidence="3" id="KW-0808">Transferase</keyword>
<sequence length="371" mass="41605">MISFVFSCVVRCIQLFYRYTVKMFGCCGKSLIRVNGRNFTIKETIGEGGFSTVYLVEDKKSKSLYAIKETVCHSDGDEKAAVDEARILERFDHPNIVKCVDYGVLGHAGESSHATSKVYLVMPYFPRGSLLKELEKRQKTRSHHSEAFVIATFRKICEGVNAIHSLRPEALAHRDLKPGNIMFDHNFTPIIIDFGSADKAVVNISTGRQARMLEDSAAEKCTMPYRAPELFMSDLSPVIDQQSAGMRILPLIAANATLSPRRTTASKGDSKKHMSDLSPVIDQRTDVWSLGCILYAMCFFESPFDAVVRRGDSVALAVMSGRILIPADSVYSKEVHDLILWLLKTKPEDRPFVDQLLQAVRRMERRASMPI</sequence>
<dbReference type="PANTHER" id="PTHR45998">
    <property type="entry name" value="SERINE/THREONINE-PROTEIN KINASE 16"/>
    <property type="match status" value="1"/>
</dbReference>
<accession>A0A7R9BLN6</accession>
<feature type="binding site" evidence="9">
    <location>
        <position position="68"/>
    </location>
    <ligand>
        <name>ATP</name>
        <dbReference type="ChEBI" id="CHEBI:30616"/>
    </ligand>
</feature>
<evidence type="ECO:0000259" key="11">
    <source>
        <dbReference type="PROSITE" id="PS50011"/>
    </source>
</evidence>
<evidence type="ECO:0000256" key="3">
    <source>
        <dbReference type="ARBA" id="ARBA00022679"/>
    </source>
</evidence>
<evidence type="ECO:0000256" key="5">
    <source>
        <dbReference type="ARBA" id="ARBA00022777"/>
    </source>
</evidence>
<dbReference type="EC" id="2.7.11.1" evidence="1"/>
<dbReference type="PROSITE" id="PS50011">
    <property type="entry name" value="PROTEIN_KINASE_DOM"/>
    <property type="match status" value="1"/>
</dbReference>
<comment type="similarity">
    <text evidence="10">Belongs to the protein kinase superfamily.</text>
</comment>
<evidence type="ECO:0000313" key="12">
    <source>
        <dbReference type="EMBL" id="CAD7277621.1"/>
    </source>
</evidence>
<feature type="domain" description="Protein kinase" evidence="11">
    <location>
        <begin position="39"/>
        <end position="371"/>
    </location>
</feature>
<evidence type="ECO:0000256" key="9">
    <source>
        <dbReference type="PROSITE-ProRule" id="PRU10141"/>
    </source>
</evidence>
<evidence type="ECO:0000256" key="4">
    <source>
        <dbReference type="ARBA" id="ARBA00022741"/>
    </source>
</evidence>
<dbReference type="GO" id="GO:0005524">
    <property type="term" value="F:ATP binding"/>
    <property type="evidence" value="ECO:0007669"/>
    <property type="project" value="UniProtKB-UniRule"/>
</dbReference>
<evidence type="ECO:0000256" key="8">
    <source>
        <dbReference type="ARBA" id="ARBA00048679"/>
    </source>
</evidence>
<evidence type="ECO:0000256" key="1">
    <source>
        <dbReference type="ARBA" id="ARBA00012513"/>
    </source>
</evidence>
<name>A0A7R9BLN6_9CRUS</name>
<dbReference type="InterPro" id="IPR017441">
    <property type="entry name" value="Protein_kinase_ATP_BS"/>
</dbReference>
<dbReference type="EMBL" id="CAJPEX010000963">
    <property type="protein sequence ID" value="CAG0917773.1"/>
    <property type="molecule type" value="Genomic_DNA"/>
</dbReference>
<dbReference type="Proteomes" id="UP000678499">
    <property type="component" value="Unassembled WGS sequence"/>
</dbReference>
<dbReference type="InterPro" id="IPR000719">
    <property type="entry name" value="Prot_kinase_dom"/>
</dbReference>
<keyword evidence="4 9" id="KW-0547">Nucleotide-binding</keyword>
<gene>
    <name evidence="12" type="ORF">NMOB1V02_LOCUS5351</name>
</gene>
<comment type="catalytic activity">
    <reaction evidence="7">
        <text>L-threonyl-[protein] + ATP = O-phospho-L-threonyl-[protein] + ADP + H(+)</text>
        <dbReference type="Rhea" id="RHEA:46608"/>
        <dbReference type="Rhea" id="RHEA-COMP:11060"/>
        <dbReference type="Rhea" id="RHEA-COMP:11605"/>
        <dbReference type="ChEBI" id="CHEBI:15378"/>
        <dbReference type="ChEBI" id="CHEBI:30013"/>
        <dbReference type="ChEBI" id="CHEBI:30616"/>
        <dbReference type="ChEBI" id="CHEBI:61977"/>
        <dbReference type="ChEBI" id="CHEBI:456216"/>
        <dbReference type="EC" id="2.7.11.1"/>
    </reaction>
</comment>
<dbReference type="Pfam" id="PF00069">
    <property type="entry name" value="Pkinase"/>
    <property type="match status" value="2"/>
</dbReference>
<evidence type="ECO:0000256" key="10">
    <source>
        <dbReference type="RuleBase" id="RU000304"/>
    </source>
</evidence>
<evidence type="ECO:0000313" key="13">
    <source>
        <dbReference type="Proteomes" id="UP000678499"/>
    </source>
</evidence>
<reference evidence="12" key="1">
    <citation type="submission" date="2020-11" db="EMBL/GenBank/DDBJ databases">
        <authorList>
            <person name="Tran Van P."/>
        </authorList>
    </citation>
    <scope>NUCLEOTIDE SEQUENCE</scope>
</reference>
<keyword evidence="5" id="KW-0418">Kinase</keyword>
<dbReference type="Gene3D" id="1.10.510.10">
    <property type="entry name" value="Transferase(Phosphotransferase) domain 1"/>
    <property type="match status" value="2"/>
</dbReference>
<evidence type="ECO:0000256" key="6">
    <source>
        <dbReference type="ARBA" id="ARBA00022840"/>
    </source>
</evidence>
<evidence type="ECO:0000256" key="7">
    <source>
        <dbReference type="ARBA" id="ARBA00047899"/>
    </source>
</evidence>
<keyword evidence="6 9" id="KW-0067">ATP-binding</keyword>
<dbReference type="GO" id="GO:0004674">
    <property type="term" value="F:protein serine/threonine kinase activity"/>
    <property type="evidence" value="ECO:0007669"/>
    <property type="project" value="UniProtKB-KW"/>
</dbReference>
<dbReference type="PROSITE" id="PS00107">
    <property type="entry name" value="PROTEIN_KINASE_ATP"/>
    <property type="match status" value="1"/>
</dbReference>
<dbReference type="SMART" id="SM00220">
    <property type="entry name" value="S_TKc"/>
    <property type="match status" value="1"/>
</dbReference>
<organism evidence="12">
    <name type="scientific">Notodromas monacha</name>
    <dbReference type="NCBI Taxonomy" id="399045"/>
    <lineage>
        <taxon>Eukaryota</taxon>
        <taxon>Metazoa</taxon>
        <taxon>Ecdysozoa</taxon>
        <taxon>Arthropoda</taxon>
        <taxon>Crustacea</taxon>
        <taxon>Oligostraca</taxon>
        <taxon>Ostracoda</taxon>
        <taxon>Podocopa</taxon>
        <taxon>Podocopida</taxon>
        <taxon>Cypridocopina</taxon>
        <taxon>Cypridoidea</taxon>
        <taxon>Cyprididae</taxon>
        <taxon>Notodromas</taxon>
    </lineage>
</organism>
<protein>
    <recommendedName>
        <fullName evidence="1">non-specific serine/threonine protein kinase</fullName>
        <ecNumber evidence="1">2.7.11.1</ecNumber>
    </recommendedName>
</protein>
<keyword evidence="2 10" id="KW-0723">Serine/threonine-protein kinase</keyword>
<dbReference type="EMBL" id="OA883000">
    <property type="protein sequence ID" value="CAD7277621.1"/>
    <property type="molecule type" value="Genomic_DNA"/>
</dbReference>
<dbReference type="InterPro" id="IPR008271">
    <property type="entry name" value="Ser/Thr_kinase_AS"/>
</dbReference>
<dbReference type="PANTHER" id="PTHR45998:SF2">
    <property type="entry name" value="SERINE_THREONINE-PROTEIN KINASE 16"/>
    <property type="match status" value="1"/>
</dbReference>
<dbReference type="GO" id="GO:0005794">
    <property type="term" value="C:Golgi apparatus"/>
    <property type="evidence" value="ECO:0007669"/>
    <property type="project" value="TreeGrafter"/>
</dbReference>
<comment type="catalytic activity">
    <reaction evidence="8">
        <text>L-seryl-[protein] + ATP = O-phospho-L-seryl-[protein] + ADP + H(+)</text>
        <dbReference type="Rhea" id="RHEA:17989"/>
        <dbReference type="Rhea" id="RHEA-COMP:9863"/>
        <dbReference type="Rhea" id="RHEA-COMP:11604"/>
        <dbReference type="ChEBI" id="CHEBI:15378"/>
        <dbReference type="ChEBI" id="CHEBI:29999"/>
        <dbReference type="ChEBI" id="CHEBI:30616"/>
        <dbReference type="ChEBI" id="CHEBI:83421"/>
        <dbReference type="ChEBI" id="CHEBI:456216"/>
        <dbReference type="EC" id="2.7.11.1"/>
    </reaction>
</comment>
<dbReference type="OrthoDB" id="248923at2759"/>